<dbReference type="KEGG" id="rjg:CCGE525_18570"/>
<dbReference type="Proteomes" id="UP000282195">
    <property type="component" value="Chromosome"/>
</dbReference>
<evidence type="ECO:0000256" key="1">
    <source>
        <dbReference type="SAM" id="Phobius"/>
    </source>
</evidence>
<feature type="transmembrane region" description="Helical" evidence="1">
    <location>
        <begin position="87"/>
        <end position="110"/>
    </location>
</feature>
<protein>
    <recommendedName>
        <fullName evidence="4">DUF2269 family protein</fullName>
    </recommendedName>
</protein>
<organism evidence="2 3">
    <name type="scientific">Rhizobium jaguaris</name>
    <dbReference type="NCBI Taxonomy" id="1312183"/>
    <lineage>
        <taxon>Bacteria</taxon>
        <taxon>Pseudomonadati</taxon>
        <taxon>Pseudomonadota</taxon>
        <taxon>Alphaproteobacteria</taxon>
        <taxon>Hyphomicrobiales</taxon>
        <taxon>Rhizobiaceae</taxon>
        <taxon>Rhizobium/Agrobacterium group</taxon>
        <taxon>Rhizobium</taxon>
    </lineage>
</organism>
<dbReference type="RefSeq" id="WP_120705566.1">
    <property type="nucleotide sequence ID" value="NZ_CP032694.1"/>
</dbReference>
<feature type="transmembrane region" description="Helical" evidence="1">
    <location>
        <begin position="6"/>
        <end position="27"/>
    </location>
</feature>
<keyword evidence="1" id="KW-1133">Transmembrane helix</keyword>
<keyword evidence="1" id="KW-0472">Membrane</keyword>
<reference evidence="2 3" key="1">
    <citation type="submission" date="2018-10" db="EMBL/GenBank/DDBJ databases">
        <title>Rhizobium etli, R. leguminosarum and a new Rhizobium genospecies from Phaseolus dumosus.</title>
        <authorList>
            <person name="Ramirez-Puebla S.T."/>
            <person name="Rogel-Hernandez M.A."/>
            <person name="Guerrero G."/>
            <person name="Ormeno-Orrillo E."/>
            <person name="Martinez-Romero J.C."/>
            <person name="Negrete-Yankelevich S."/>
            <person name="Martinez-Romero E."/>
        </authorList>
    </citation>
    <scope>NUCLEOTIDE SEQUENCE [LARGE SCALE GENOMIC DNA]</scope>
    <source>
        <strain evidence="2 3">CCGE525</strain>
    </source>
</reference>
<keyword evidence="1" id="KW-0812">Transmembrane</keyword>
<proteinExistence type="predicted"/>
<evidence type="ECO:0008006" key="4">
    <source>
        <dbReference type="Google" id="ProtNLM"/>
    </source>
</evidence>
<name>A0A387FY75_9HYPH</name>
<feature type="transmembrane region" description="Helical" evidence="1">
    <location>
        <begin position="130"/>
        <end position="149"/>
    </location>
</feature>
<feature type="transmembrane region" description="Helical" evidence="1">
    <location>
        <begin position="36"/>
        <end position="55"/>
    </location>
</feature>
<gene>
    <name evidence="2" type="ORF">CCGE525_18570</name>
</gene>
<feature type="transmembrane region" description="Helical" evidence="1">
    <location>
        <begin position="61"/>
        <end position="80"/>
    </location>
</feature>
<accession>A0A387FY75</accession>
<sequence length="159" mass="17228">MSGLTLIHVIISLIAIVTGIAVAHGFLTGRRYERTTLVYMVTTILTSLTGFLFPFTVVTPGIIVGTLCVLIFIPTALALYKFRLAGIWRLVYVVGALALLFFNCLVLIVQSFQKIPPLHALAPADNAPPVLASQLVLLAVIVIVGFLSVRRFRPQLQGA</sequence>
<dbReference type="EMBL" id="CP032694">
    <property type="protein sequence ID" value="AYG60592.1"/>
    <property type="molecule type" value="Genomic_DNA"/>
</dbReference>
<evidence type="ECO:0000313" key="2">
    <source>
        <dbReference type="EMBL" id="AYG60592.1"/>
    </source>
</evidence>
<keyword evidence="3" id="KW-1185">Reference proteome</keyword>
<dbReference type="OrthoDB" id="122197at2"/>
<dbReference type="AlphaFoldDB" id="A0A387FY75"/>
<evidence type="ECO:0000313" key="3">
    <source>
        <dbReference type="Proteomes" id="UP000282195"/>
    </source>
</evidence>